<feature type="transmembrane region" description="Helical" evidence="1">
    <location>
        <begin position="6"/>
        <end position="26"/>
    </location>
</feature>
<organism evidence="2 3">
    <name type="scientific">Mesorhizobium caraganae</name>
    <dbReference type="NCBI Taxonomy" id="483206"/>
    <lineage>
        <taxon>Bacteria</taxon>
        <taxon>Pseudomonadati</taxon>
        <taxon>Pseudomonadota</taxon>
        <taxon>Alphaproteobacteria</taxon>
        <taxon>Hyphomicrobiales</taxon>
        <taxon>Phyllobacteriaceae</taxon>
        <taxon>Mesorhizobium</taxon>
    </lineage>
</organism>
<dbReference type="EMBL" id="JAMYQB010000021">
    <property type="protein sequence ID" value="MER9406910.1"/>
    <property type="molecule type" value="Genomic_DNA"/>
</dbReference>
<name>A0ABV1Z510_9HYPH</name>
<dbReference type="Proteomes" id="UP001433071">
    <property type="component" value="Unassembled WGS sequence"/>
</dbReference>
<evidence type="ECO:0000313" key="3">
    <source>
        <dbReference type="Proteomes" id="UP001433071"/>
    </source>
</evidence>
<evidence type="ECO:0000256" key="1">
    <source>
        <dbReference type="SAM" id="Phobius"/>
    </source>
</evidence>
<sequence length="67" mass="7498">MVANYIDEFIMFCVGLWMTGVGFGLLQSPFQARSGQQPWLLQVARHFKWMGPLLILIAIVLAFAAPS</sequence>
<accession>A0ABV1Z510</accession>
<protein>
    <submittedName>
        <fullName evidence="2">Uncharacterized protein</fullName>
    </submittedName>
</protein>
<keyword evidence="1" id="KW-0472">Membrane</keyword>
<keyword evidence="1" id="KW-1133">Transmembrane helix</keyword>
<dbReference type="RefSeq" id="WP_112561790.1">
    <property type="nucleotide sequence ID" value="NZ_JAMYQB010000021.1"/>
</dbReference>
<keyword evidence="3" id="KW-1185">Reference proteome</keyword>
<reference evidence="2 3" key="1">
    <citation type="journal article" date="2024" name="Proc. Natl. Acad. Sci. U.S.A.">
        <title>The evolutionary genomics of adaptation to stress in wild rhizobium bacteria.</title>
        <authorList>
            <person name="Kehlet-Delgado H."/>
            <person name="Montoya A.P."/>
            <person name="Jensen K.T."/>
            <person name="Wendlandt C.E."/>
            <person name="Dexheimer C."/>
            <person name="Roberts M."/>
            <person name="Torres Martinez L."/>
            <person name="Friesen M.L."/>
            <person name="Griffitts J.S."/>
            <person name="Porter S.S."/>
        </authorList>
    </citation>
    <scope>NUCLEOTIDE SEQUENCE [LARGE SCALE GENOMIC DNA]</scope>
    <source>
        <strain evidence="2 3">M0641</strain>
    </source>
</reference>
<keyword evidence="1" id="KW-0812">Transmembrane</keyword>
<feature type="transmembrane region" description="Helical" evidence="1">
    <location>
        <begin position="47"/>
        <end position="65"/>
    </location>
</feature>
<gene>
    <name evidence="2" type="ORF">NKI36_23020</name>
</gene>
<evidence type="ECO:0000313" key="2">
    <source>
        <dbReference type="EMBL" id="MER9406910.1"/>
    </source>
</evidence>
<proteinExistence type="predicted"/>
<comment type="caution">
    <text evidence="2">The sequence shown here is derived from an EMBL/GenBank/DDBJ whole genome shotgun (WGS) entry which is preliminary data.</text>
</comment>